<reference evidence="3" key="1">
    <citation type="submission" date="2020-03" db="EMBL/GenBank/DDBJ databases">
        <title>FDA dAtabase for Regulatory Grade micrObial Sequences (FDA-ARGOS): Supporting development and validation of Infectious Disease Dx tests.</title>
        <authorList>
            <person name="Campos J."/>
            <person name="Goldberg B."/>
            <person name="Tallon L."/>
            <person name="Sadzewicz L."/>
            <person name="Vavikolanu K."/>
            <person name="Mehta A."/>
            <person name="Aluvathingal J."/>
            <person name="Nadendla S."/>
            <person name="Nandy P."/>
            <person name="Geyer C."/>
            <person name="Yan Y."/>
            <person name="Sichtig H."/>
        </authorList>
    </citation>
    <scope>NUCLEOTIDE SEQUENCE [LARGE SCALE GENOMIC DNA]</scope>
    <source>
        <strain evidence="3">FDAARGOS_652</strain>
    </source>
</reference>
<feature type="region of interest" description="Disordered" evidence="1">
    <location>
        <begin position="27"/>
        <end position="47"/>
    </location>
</feature>
<dbReference type="EMBL" id="JABWAB010000007">
    <property type="protein sequence ID" value="KAF6046947.1"/>
    <property type="molecule type" value="Genomic_DNA"/>
</dbReference>
<evidence type="ECO:0000313" key="4">
    <source>
        <dbReference type="Proteomes" id="UP000590412"/>
    </source>
</evidence>
<dbReference type="OrthoDB" id="4075141at2759"/>
<name>A0A8X7NI77_CANPA</name>
<dbReference type="AlphaFoldDB" id="A0A8X7NI77"/>
<organism evidence="3 4">
    <name type="scientific">Candida parapsilosis</name>
    <name type="common">Yeast</name>
    <dbReference type="NCBI Taxonomy" id="5480"/>
    <lineage>
        <taxon>Eukaryota</taxon>
        <taxon>Fungi</taxon>
        <taxon>Dikarya</taxon>
        <taxon>Ascomycota</taxon>
        <taxon>Saccharomycotina</taxon>
        <taxon>Pichiomycetes</taxon>
        <taxon>Debaryomycetaceae</taxon>
        <taxon>Candida/Lodderomyces clade</taxon>
        <taxon>Candida</taxon>
    </lineage>
</organism>
<feature type="compositionally biased region" description="Basic and acidic residues" evidence="1">
    <location>
        <begin position="27"/>
        <end position="42"/>
    </location>
</feature>
<evidence type="ECO:0000313" key="2">
    <source>
        <dbReference type="EMBL" id="KAF6046937.1"/>
    </source>
</evidence>
<comment type="caution">
    <text evidence="3">The sequence shown here is derived from an EMBL/GenBank/DDBJ whole genome shotgun (WGS) entry which is preliminary data.</text>
</comment>
<gene>
    <name evidence="2" type="ORF">FOB60_004473</name>
    <name evidence="3" type="ORF">FOB60_004483</name>
</gene>
<sequence>MIVPSPSTRALNELMSSSIYNYLEQVETKQKQRQPKQEEEPRSQAPQPVDPIYRRILGNSSLHSWVKWVIILHIVKLQNPIQWANFLALNKPIRQLLSYYQESLPMLRLNTAKDPPNEVTKIANFITCAFLYFATVDMRSFPKDYILVTLLSAYHGELNPPSKSQILVSDSLSKPFKLSTYKSTSIYSPLMKLYRNKEFILFPTLYAQILSNYLTPTKYKLNMMYLSPFLKRYILNPIWINFSLGRNYSRINWKNLATNYVLHNVVIAAVVAGYSFKDRVLDRFYAIKYGYGSPDSEASVLQNYAAYVYHKSNSITNLIYTPNLVSILLIAVSSPMFTLLGSSRYPELHRLYVSNQKSVFKTYTKVIGFVAGLVAIQLNYMQMIPDWGYNKRVEAEFKVTGDNVIYEEDIDEVPSARLFSKQFYNELNMYLFKLVVLSKWRILKTYHPLFSKLHLSLWNKLETVLMCFGFFKMMNLNDFINGHRTIESERISKDYSIKVANFVSQ</sequence>
<evidence type="ECO:0000256" key="1">
    <source>
        <dbReference type="SAM" id="MobiDB-lite"/>
    </source>
</evidence>
<dbReference type="EMBL" id="JABWAB010000007">
    <property type="protein sequence ID" value="KAF6046937.1"/>
    <property type="molecule type" value="Genomic_DNA"/>
</dbReference>
<proteinExistence type="predicted"/>
<accession>A0A8X7NI77</accession>
<evidence type="ECO:0000313" key="3">
    <source>
        <dbReference type="EMBL" id="KAF6046947.1"/>
    </source>
</evidence>
<protein>
    <submittedName>
        <fullName evidence="3">Uncharacterized protein</fullName>
    </submittedName>
</protein>
<dbReference type="Proteomes" id="UP000590412">
    <property type="component" value="Unassembled WGS sequence"/>
</dbReference>